<feature type="domain" description="PAC" evidence="11">
    <location>
        <begin position="216"/>
        <end position="268"/>
    </location>
</feature>
<evidence type="ECO:0000256" key="3">
    <source>
        <dbReference type="ARBA" id="ARBA00022553"/>
    </source>
</evidence>
<dbReference type="Pfam" id="PF02518">
    <property type="entry name" value="HATPase_c"/>
    <property type="match status" value="1"/>
</dbReference>
<dbReference type="InterPro" id="IPR003661">
    <property type="entry name" value="HisK_dim/P_dom"/>
</dbReference>
<proteinExistence type="predicted"/>
<dbReference type="EMBL" id="JAHQXF010000002">
    <property type="protein sequence ID" value="MBV0924791.1"/>
    <property type="molecule type" value="Genomic_DNA"/>
</dbReference>
<dbReference type="Gene3D" id="1.10.287.130">
    <property type="match status" value="1"/>
</dbReference>
<feature type="region of interest" description="Disordered" evidence="7">
    <location>
        <begin position="628"/>
        <end position="658"/>
    </location>
</feature>
<dbReference type="SMART" id="SM00448">
    <property type="entry name" value="REC"/>
    <property type="match status" value="1"/>
</dbReference>
<dbReference type="PANTHER" id="PTHR43304">
    <property type="entry name" value="PHYTOCHROME-LIKE PROTEIN CPH1"/>
    <property type="match status" value="1"/>
</dbReference>
<accession>A0A8J8C3R8</accession>
<feature type="domain" description="PAC" evidence="11">
    <location>
        <begin position="341"/>
        <end position="393"/>
    </location>
</feature>
<evidence type="ECO:0000259" key="9">
    <source>
        <dbReference type="PROSITE" id="PS50110"/>
    </source>
</evidence>
<organism evidence="12 13">
    <name type="scientific">Haloarcula limicola</name>
    <dbReference type="NCBI Taxonomy" id="1429915"/>
    <lineage>
        <taxon>Archaea</taxon>
        <taxon>Methanobacteriati</taxon>
        <taxon>Methanobacteriota</taxon>
        <taxon>Stenosarchaea group</taxon>
        <taxon>Halobacteria</taxon>
        <taxon>Halobacteriales</taxon>
        <taxon>Haloarculaceae</taxon>
        <taxon>Haloarcula</taxon>
    </lineage>
</organism>
<dbReference type="Pfam" id="PF00989">
    <property type="entry name" value="PAS"/>
    <property type="match status" value="1"/>
</dbReference>
<feature type="domain" description="PAS" evidence="10">
    <location>
        <begin position="269"/>
        <end position="339"/>
    </location>
</feature>
<dbReference type="PANTHER" id="PTHR43304:SF1">
    <property type="entry name" value="PAC DOMAIN-CONTAINING PROTEIN"/>
    <property type="match status" value="1"/>
</dbReference>
<dbReference type="CDD" id="cd00130">
    <property type="entry name" value="PAS"/>
    <property type="match status" value="3"/>
</dbReference>
<dbReference type="InterPro" id="IPR003594">
    <property type="entry name" value="HATPase_dom"/>
</dbReference>
<dbReference type="Pfam" id="PF00072">
    <property type="entry name" value="Response_reg"/>
    <property type="match status" value="1"/>
</dbReference>
<evidence type="ECO:0000256" key="7">
    <source>
        <dbReference type="SAM" id="MobiDB-lite"/>
    </source>
</evidence>
<dbReference type="PROSITE" id="PS50109">
    <property type="entry name" value="HIS_KIN"/>
    <property type="match status" value="1"/>
</dbReference>
<feature type="compositionally biased region" description="Basic and acidic residues" evidence="7">
    <location>
        <begin position="638"/>
        <end position="655"/>
    </location>
</feature>
<feature type="domain" description="PAS" evidence="10">
    <location>
        <begin position="390"/>
        <end position="460"/>
    </location>
</feature>
<comment type="caution">
    <text evidence="12">The sequence shown here is derived from an EMBL/GenBank/DDBJ whole genome shotgun (WGS) entry which is preliminary data.</text>
</comment>
<evidence type="ECO:0000256" key="5">
    <source>
        <dbReference type="ARBA" id="ARBA00022777"/>
    </source>
</evidence>
<comment type="catalytic activity">
    <reaction evidence="1">
        <text>ATP + protein L-histidine = ADP + protein N-phospho-L-histidine.</text>
        <dbReference type="EC" id="2.7.13.3"/>
    </reaction>
</comment>
<evidence type="ECO:0000256" key="6">
    <source>
        <dbReference type="PROSITE-ProRule" id="PRU00169"/>
    </source>
</evidence>
<dbReference type="SMART" id="SM00388">
    <property type="entry name" value="HisKA"/>
    <property type="match status" value="1"/>
</dbReference>
<dbReference type="InterPro" id="IPR000014">
    <property type="entry name" value="PAS"/>
</dbReference>
<name>A0A8J8C3R8_9EURY</name>
<keyword evidence="5" id="KW-0418">Kinase</keyword>
<sequence length="745" mass="81050">MGNDGDISVLHVDDDPEFAAVAAMHLQRVADDIEVVTASSASEGLDVLGSEPVDCVVSDHDMPGMDGLDFLKAVRSAYPDLPFVLFTGKGNEEIASDAISAGVTEYLQKDVGTEQYAVLANRIDRAVSENRAKSALEESERQLATLISNLPGLVYRCRNEPEWPMEFVSEGAEALVGYDSEALESGEVTWSSLIVPGDRDDLWERVQTCLSAGEPFEVTYAVETRDGERRWMWERGRAVESGEDGVELIEGFITDITARRERERELEREREFTENLVDAIDDVFYLVGLDGGLLRWNDTATEVTGYSDEELSSMTALELFPASVRDRVVEATGRTIETGYATFEAPLLTSGGDEIRHEFRGTLIEDAEGNDLGIAGIARDVTERKARERELERYQTIVEAVGDPVYTLDDDGVFTYVNEAFEPMTGYASTELVGEHIGTIMTDEDLDRGDELVRLLVTDPDVETTTLEMDVVTRDGEHVPTENNMAILPSPDGEFTGTAGVVRDITDRKEREHRLSEFASVVSHDLRNPLNVVQGRLSLAEETGDVSHLGDAAAAAERMERLIEDLLTLARQGESVGETVEVALSDTAERAWAGVDTGEAALSLGSDGAVEADPARLRELFENLFRNSVEHGSTSDRNSPRSDDSVEHGPSDGDRATPLTVTVGVIDGDDLDGANGFYVEDDGVGIPPGERSSVFERGYTTSNGGTGFGLAIVEDIADAHGWSVSAAESDAGGARFEFTRSRDGR</sequence>
<dbReference type="GO" id="GO:0006355">
    <property type="term" value="P:regulation of DNA-templated transcription"/>
    <property type="evidence" value="ECO:0007669"/>
    <property type="project" value="InterPro"/>
</dbReference>
<evidence type="ECO:0000313" key="13">
    <source>
        <dbReference type="Proteomes" id="UP000766550"/>
    </source>
</evidence>
<dbReference type="InterPro" id="IPR001789">
    <property type="entry name" value="Sig_transdc_resp-reg_receiver"/>
</dbReference>
<evidence type="ECO:0000259" key="8">
    <source>
        <dbReference type="PROSITE" id="PS50109"/>
    </source>
</evidence>
<feature type="domain" description="PAC" evidence="11">
    <location>
        <begin position="465"/>
        <end position="517"/>
    </location>
</feature>
<dbReference type="Gene3D" id="3.30.565.10">
    <property type="entry name" value="Histidine kinase-like ATPase, C-terminal domain"/>
    <property type="match status" value="1"/>
</dbReference>
<gene>
    <name evidence="12" type="ORF">KTS45_11335</name>
</gene>
<dbReference type="Pfam" id="PF08447">
    <property type="entry name" value="PAS_3"/>
    <property type="match status" value="1"/>
</dbReference>
<dbReference type="InterPro" id="IPR013656">
    <property type="entry name" value="PAS_4"/>
</dbReference>
<dbReference type="InterPro" id="IPR036097">
    <property type="entry name" value="HisK_dim/P_sf"/>
</dbReference>
<dbReference type="AlphaFoldDB" id="A0A8J8C3R8"/>
<dbReference type="SUPFAM" id="SSF47384">
    <property type="entry name" value="Homodimeric domain of signal transducing histidine kinase"/>
    <property type="match status" value="1"/>
</dbReference>
<dbReference type="InterPro" id="IPR004358">
    <property type="entry name" value="Sig_transdc_His_kin-like_C"/>
</dbReference>
<evidence type="ECO:0000256" key="4">
    <source>
        <dbReference type="ARBA" id="ARBA00022679"/>
    </source>
</evidence>
<keyword evidence="13" id="KW-1185">Reference proteome</keyword>
<dbReference type="NCBIfam" id="TIGR00229">
    <property type="entry name" value="sensory_box"/>
    <property type="match status" value="3"/>
</dbReference>
<dbReference type="Pfam" id="PF00512">
    <property type="entry name" value="HisKA"/>
    <property type="match status" value="1"/>
</dbReference>
<dbReference type="PROSITE" id="PS50112">
    <property type="entry name" value="PAS"/>
    <property type="match status" value="2"/>
</dbReference>
<dbReference type="CDD" id="cd00075">
    <property type="entry name" value="HATPase"/>
    <property type="match status" value="1"/>
</dbReference>
<dbReference type="InterPro" id="IPR013655">
    <property type="entry name" value="PAS_fold_3"/>
</dbReference>
<reference evidence="12 13" key="1">
    <citation type="submission" date="2021-06" db="EMBL/GenBank/DDBJ databases">
        <title>New haloarchaea isolates fom saline soil.</title>
        <authorList>
            <person name="Duran-Viseras A."/>
            <person name="Sanchez-Porro C.S."/>
            <person name="Ventosa A."/>
        </authorList>
    </citation>
    <scope>NUCLEOTIDE SEQUENCE [LARGE SCALE GENOMIC DNA]</scope>
    <source>
        <strain evidence="12 13">JCM 183640</strain>
    </source>
</reference>
<dbReference type="InterPro" id="IPR005467">
    <property type="entry name" value="His_kinase_dom"/>
</dbReference>
<dbReference type="InterPro" id="IPR013767">
    <property type="entry name" value="PAS_fold"/>
</dbReference>
<dbReference type="PROSITE" id="PS50113">
    <property type="entry name" value="PAC"/>
    <property type="match status" value="3"/>
</dbReference>
<feature type="domain" description="Response regulatory" evidence="9">
    <location>
        <begin position="8"/>
        <end position="124"/>
    </location>
</feature>
<keyword evidence="4" id="KW-0808">Transferase</keyword>
<dbReference type="InterPro" id="IPR011006">
    <property type="entry name" value="CheY-like_superfamily"/>
</dbReference>
<dbReference type="SMART" id="SM00086">
    <property type="entry name" value="PAC"/>
    <property type="match status" value="3"/>
</dbReference>
<dbReference type="InterPro" id="IPR052162">
    <property type="entry name" value="Sensor_kinase/Photoreceptor"/>
</dbReference>
<feature type="domain" description="Histidine kinase" evidence="8">
    <location>
        <begin position="521"/>
        <end position="744"/>
    </location>
</feature>
<dbReference type="Pfam" id="PF08448">
    <property type="entry name" value="PAS_4"/>
    <property type="match status" value="1"/>
</dbReference>
<feature type="modified residue" description="4-aspartylphosphate" evidence="6">
    <location>
        <position position="59"/>
    </location>
</feature>
<dbReference type="EC" id="2.7.13.3" evidence="2"/>
<dbReference type="CDD" id="cd00156">
    <property type="entry name" value="REC"/>
    <property type="match status" value="1"/>
</dbReference>
<dbReference type="SMART" id="SM00387">
    <property type="entry name" value="HATPase_c"/>
    <property type="match status" value="1"/>
</dbReference>
<dbReference type="PROSITE" id="PS50110">
    <property type="entry name" value="RESPONSE_REGULATORY"/>
    <property type="match status" value="1"/>
</dbReference>
<dbReference type="InterPro" id="IPR000700">
    <property type="entry name" value="PAS-assoc_C"/>
</dbReference>
<dbReference type="InterPro" id="IPR001610">
    <property type="entry name" value="PAC"/>
</dbReference>
<dbReference type="InterPro" id="IPR035965">
    <property type="entry name" value="PAS-like_dom_sf"/>
</dbReference>
<dbReference type="SMART" id="SM00091">
    <property type="entry name" value="PAS"/>
    <property type="match status" value="3"/>
</dbReference>
<evidence type="ECO:0000259" key="10">
    <source>
        <dbReference type="PROSITE" id="PS50112"/>
    </source>
</evidence>
<protein>
    <recommendedName>
        <fullName evidence="2">histidine kinase</fullName>
        <ecNumber evidence="2">2.7.13.3</ecNumber>
    </recommendedName>
</protein>
<dbReference type="Proteomes" id="UP000766550">
    <property type="component" value="Unassembled WGS sequence"/>
</dbReference>
<evidence type="ECO:0000256" key="2">
    <source>
        <dbReference type="ARBA" id="ARBA00012438"/>
    </source>
</evidence>
<evidence type="ECO:0000259" key="11">
    <source>
        <dbReference type="PROSITE" id="PS50113"/>
    </source>
</evidence>
<dbReference type="RefSeq" id="WP_162317648.1">
    <property type="nucleotide sequence ID" value="NZ_JAHQXF010000002.1"/>
</dbReference>
<dbReference type="Gene3D" id="3.40.50.2300">
    <property type="match status" value="1"/>
</dbReference>
<dbReference type="SUPFAM" id="SSF52172">
    <property type="entry name" value="CheY-like"/>
    <property type="match status" value="1"/>
</dbReference>
<dbReference type="Gene3D" id="3.30.450.20">
    <property type="entry name" value="PAS domain"/>
    <property type="match status" value="3"/>
</dbReference>
<dbReference type="PRINTS" id="PR00344">
    <property type="entry name" value="BCTRLSENSOR"/>
</dbReference>
<dbReference type="OrthoDB" id="8127at2157"/>
<dbReference type="InterPro" id="IPR036890">
    <property type="entry name" value="HATPase_C_sf"/>
</dbReference>
<keyword evidence="3 6" id="KW-0597">Phosphoprotein</keyword>
<dbReference type="SUPFAM" id="SSF55874">
    <property type="entry name" value="ATPase domain of HSP90 chaperone/DNA topoisomerase II/histidine kinase"/>
    <property type="match status" value="1"/>
</dbReference>
<dbReference type="GO" id="GO:0000155">
    <property type="term" value="F:phosphorelay sensor kinase activity"/>
    <property type="evidence" value="ECO:0007669"/>
    <property type="project" value="InterPro"/>
</dbReference>
<evidence type="ECO:0000313" key="12">
    <source>
        <dbReference type="EMBL" id="MBV0924791.1"/>
    </source>
</evidence>
<evidence type="ECO:0000256" key="1">
    <source>
        <dbReference type="ARBA" id="ARBA00000085"/>
    </source>
</evidence>
<dbReference type="CDD" id="cd00082">
    <property type="entry name" value="HisKA"/>
    <property type="match status" value="1"/>
</dbReference>
<dbReference type="SUPFAM" id="SSF55785">
    <property type="entry name" value="PYP-like sensor domain (PAS domain)"/>
    <property type="match status" value="3"/>
</dbReference>